<feature type="region of interest" description="Disordered" evidence="1">
    <location>
        <begin position="130"/>
        <end position="264"/>
    </location>
</feature>
<evidence type="ECO:0000313" key="3">
    <source>
        <dbReference type="Proteomes" id="UP001152300"/>
    </source>
</evidence>
<feature type="compositionally biased region" description="Polar residues" evidence="1">
    <location>
        <begin position="333"/>
        <end position="347"/>
    </location>
</feature>
<feature type="region of interest" description="Disordered" evidence="1">
    <location>
        <begin position="26"/>
        <end position="66"/>
    </location>
</feature>
<dbReference type="AlphaFoldDB" id="A0A9X0AY07"/>
<name>A0A9X0AY07_9HELO</name>
<evidence type="ECO:0000256" key="1">
    <source>
        <dbReference type="SAM" id="MobiDB-lite"/>
    </source>
</evidence>
<feature type="compositionally biased region" description="Polar residues" evidence="1">
    <location>
        <begin position="220"/>
        <end position="235"/>
    </location>
</feature>
<gene>
    <name evidence="2" type="ORF">OCU04_001392</name>
</gene>
<dbReference type="OrthoDB" id="74545at2759"/>
<proteinExistence type="predicted"/>
<feature type="region of interest" description="Disordered" evidence="1">
    <location>
        <begin position="304"/>
        <end position="347"/>
    </location>
</feature>
<reference evidence="2" key="1">
    <citation type="submission" date="2022-11" db="EMBL/GenBank/DDBJ databases">
        <title>Genome Resource of Sclerotinia nivalis Strain SnTB1, a Plant Pathogen Isolated from American Ginseng.</title>
        <authorList>
            <person name="Fan S."/>
        </authorList>
    </citation>
    <scope>NUCLEOTIDE SEQUENCE</scope>
    <source>
        <strain evidence="2">SnTB1</strain>
    </source>
</reference>
<evidence type="ECO:0000313" key="2">
    <source>
        <dbReference type="EMBL" id="KAJ8071046.1"/>
    </source>
</evidence>
<feature type="compositionally biased region" description="Low complexity" evidence="1">
    <location>
        <begin position="26"/>
        <end position="49"/>
    </location>
</feature>
<evidence type="ECO:0008006" key="4">
    <source>
        <dbReference type="Google" id="ProtNLM"/>
    </source>
</evidence>
<keyword evidence="3" id="KW-1185">Reference proteome</keyword>
<feature type="compositionally biased region" description="Pro residues" evidence="1">
    <location>
        <begin position="206"/>
        <end position="216"/>
    </location>
</feature>
<feature type="compositionally biased region" description="Low complexity" evidence="1">
    <location>
        <begin position="236"/>
        <end position="252"/>
    </location>
</feature>
<dbReference type="EMBL" id="JAPEIS010000001">
    <property type="protein sequence ID" value="KAJ8071046.1"/>
    <property type="molecule type" value="Genomic_DNA"/>
</dbReference>
<dbReference type="Proteomes" id="UP001152300">
    <property type="component" value="Unassembled WGS sequence"/>
</dbReference>
<comment type="caution">
    <text evidence="2">The sequence shown here is derived from an EMBL/GenBank/DDBJ whole genome shotgun (WGS) entry which is preliminary data.</text>
</comment>
<protein>
    <recommendedName>
        <fullName evidence="4">SWIM-type domain-containing protein</fullName>
    </recommendedName>
</protein>
<organism evidence="2 3">
    <name type="scientific">Sclerotinia nivalis</name>
    <dbReference type="NCBI Taxonomy" id="352851"/>
    <lineage>
        <taxon>Eukaryota</taxon>
        <taxon>Fungi</taxon>
        <taxon>Dikarya</taxon>
        <taxon>Ascomycota</taxon>
        <taxon>Pezizomycotina</taxon>
        <taxon>Leotiomycetes</taxon>
        <taxon>Helotiales</taxon>
        <taxon>Sclerotiniaceae</taxon>
        <taxon>Sclerotinia</taxon>
    </lineage>
</organism>
<feature type="compositionally biased region" description="Basic and acidic residues" evidence="1">
    <location>
        <begin position="141"/>
        <end position="185"/>
    </location>
</feature>
<sequence>MSTTHPPSLPPPRTFMTSLFNSLTASSSTTTSTSLNSTSNTNPNTSSVSQRTSYANAKETENSNPLKGIGAEKKALLMTLHVIFPPPLLLQALDLLDRGGVGRVVYWGEGDGVDHGDGDGSVEEGSRMYVSGGGDGGEEEDHGKGGRGEGMGVEEKSVHDAGERENLGDGMIHDERKEISGDSRRNVVAPQSHIHLPDPTSSKPPSSSPPSPPPSKPKNNKITIYQVRSSQPSKWNSNSAHSHSRSRSTSTSRPGIGTHIESSENPHTIHLNAWNCTCAAFTYSSFPTSSSSFSSPPTHPFPYASSISPIPIPNPSNSPPKEHPQQAEAKTWQYGSHQTQNPQNSPDSQIPICKHILACLLAERWGDVLGMYVRERVVGREEMAGLGV</sequence>
<accession>A0A9X0AY07</accession>